<feature type="signal peptide" evidence="1">
    <location>
        <begin position="1"/>
        <end position="25"/>
    </location>
</feature>
<evidence type="ECO:0000313" key="2">
    <source>
        <dbReference type="EMBL" id="EAA20637.1"/>
    </source>
</evidence>
<organism evidence="2 3">
    <name type="scientific">Plasmodium yoelii yoelii</name>
    <dbReference type="NCBI Taxonomy" id="73239"/>
    <lineage>
        <taxon>Eukaryota</taxon>
        <taxon>Sar</taxon>
        <taxon>Alveolata</taxon>
        <taxon>Apicomplexa</taxon>
        <taxon>Aconoidasida</taxon>
        <taxon>Haemosporida</taxon>
        <taxon>Plasmodiidae</taxon>
        <taxon>Plasmodium</taxon>
        <taxon>Plasmodium (Vinckeia)</taxon>
    </lineage>
</organism>
<feature type="chain" id="PRO_5004290678" evidence="1">
    <location>
        <begin position="26"/>
        <end position="308"/>
    </location>
</feature>
<dbReference type="AlphaFoldDB" id="Q7RPX0"/>
<accession>Q7RPX0</accession>
<dbReference type="PaxDb" id="73239-Q7RPX0"/>
<sequence length="308" mass="36520">MNKFYVQIALFILTISLYVDNKTLAAEPPPGEDTPLESTPESPLELTRHYLTSEEIYEKNKHLLCANPEETTQVIKLMHEAIRHLEYHVTSKYDYKFYTQYHPCRMIFYQKQYGEYTKVRKIEYINDDRNKYNEIVKELWDPDHINFFYKGSAERKIVRVYNQDLVMIQQRSKNQCEPYQKYFYALAAKAEISEDATVIAMTSANINDHHPTNKKYKNALIENANLFKTEIDSEDDIRNGTINKTYVNLIGYLIKKKNNCVNITYIESIAHHIPSYLKRMIRKHHSVIKFVLIKRFICMYNGCFKFSS</sequence>
<dbReference type="KEGG" id="pyo:PY17X_1401300"/>
<dbReference type="Proteomes" id="UP000008553">
    <property type="component" value="Unassembled WGS sequence"/>
</dbReference>
<name>Q7RPX0_PLAYO</name>
<dbReference type="SUPFAM" id="SSF55961">
    <property type="entry name" value="Bet v1-like"/>
    <property type="match status" value="1"/>
</dbReference>
<proteinExistence type="predicted"/>
<keyword evidence="3" id="KW-1185">Reference proteome</keyword>
<gene>
    <name evidence="2" type="ORF">PY01334</name>
</gene>
<dbReference type="InterPro" id="IPR006486">
    <property type="entry name" value="PYST_A"/>
</dbReference>
<dbReference type="NCBIfam" id="TIGR01599">
    <property type="entry name" value="PYST-A"/>
    <property type="match status" value="1"/>
</dbReference>
<reference evidence="2 3" key="1">
    <citation type="journal article" date="2002" name="Nature">
        <title>Genome sequence and comparative analysis of the model rodent malaria parasite Plasmodium yoelii yoelii.</title>
        <authorList>
            <person name="Carlton J.M."/>
            <person name="Angiuoli S.V."/>
            <person name="Suh B.B."/>
            <person name="Kooij T.W."/>
            <person name="Pertea M."/>
            <person name="Silva J.C."/>
            <person name="Ermolaeva M.D."/>
            <person name="Allen J.E."/>
            <person name="Selengut J.D."/>
            <person name="Koo H.L."/>
            <person name="Peterson J.D."/>
            <person name="Pop M."/>
            <person name="Kosack D.S."/>
            <person name="Shumway M.F."/>
            <person name="Bidwell S.L."/>
            <person name="Shallom S.J."/>
            <person name="van Aken S.E."/>
            <person name="Riedmuller S.B."/>
            <person name="Feldblyum T.V."/>
            <person name="Cho J.K."/>
            <person name="Quackenbush J."/>
            <person name="Sedegah M."/>
            <person name="Shoaibi A."/>
            <person name="Cummings L.M."/>
            <person name="Florens L."/>
            <person name="Yates J.R."/>
            <person name="Raine J.D."/>
            <person name="Sinden R.E."/>
            <person name="Harris M.A."/>
            <person name="Cunningham D.A."/>
            <person name="Preiser P.R."/>
            <person name="Bergman L.W."/>
            <person name="Vaidya A.B."/>
            <person name="van Lin L.H."/>
            <person name="Janse C.J."/>
            <person name="Waters A.P."/>
            <person name="Smith H.O."/>
            <person name="White O.R."/>
            <person name="Salzberg S.L."/>
            <person name="Venter J.C."/>
            <person name="Fraser C.M."/>
            <person name="Hoffman S.L."/>
            <person name="Gardner M.J."/>
            <person name="Carucci D.J."/>
        </authorList>
    </citation>
    <scope>NUCLEOTIDE SEQUENCE [LARGE SCALE GENOMIC DNA]</scope>
    <source>
        <strain evidence="2 3">17XNL</strain>
    </source>
</reference>
<dbReference type="EMBL" id="AABL01000351">
    <property type="protein sequence ID" value="EAA20637.1"/>
    <property type="molecule type" value="Genomic_DNA"/>
</dbReference>
<keyword evidence="1" id="KW-0732">Signal</keyword>
<protein>
    <submittedName>
        <fullName evidence="2">93 kDa protein</fullName>
    </submittedName>
</protein>
<evidence type="ECO:0000256" key="1">
    <source>
        <dbReference type="SAM" id="SignalP"/>
    </source>
</evidence>
<evidence type="ECO:0000313" key="3">
    <source>
        <dbReference type="Proteomes" id="UP000008553"/>
    </source>
</evidence>
<comment type="caution">
    <text evidence="2">The sequence shown here is derived from an EMBL/GenBank/DDBJ whole genome shotgun (WGS) entry which is preliminary data.</text>
</comment>
<dbReference type="InParanoid" id="Q7RPX0"/>